<keyword evidence="6" id="KW-0408">Iron</keyword>
<dbReference type="SUPFAM" id="SSF49482">
    <property type="entry name" value="Aromatic compound dioxygenase"/>
    <property type="match status" value="1"/>
</dbReference>
<dbReference type="Gene3D" id="2.60.130.10">
    <property type="entry name" value="Aromatic compound dioxygenase"/>
    <property type="match status" value="1"/>
</dbReference>
<dbReference type="InterPro" id="IPR050770">
    <property type="entry name" value="Intradiol_RC_Dioxygenase"/>
</dbReference>
<feature type="domain" description="Intradiol ring-cleavage dioxygenases" evidence="7">
    <location>
        <begin position="132"/>
        <end position="273"/>
    </location>
</feature>
<proteinExistence type="inferred from homology"/>
<dbReference type="Pfam" id="PF00775">
    <property type="entry name" value="Dioxygenase_C"/>
    <property type="match status" value="1"/>
</dbReference>
<evidence type="ECO:0000313" key="10">
    <source>
        <dbReference type="Proteomes" id="UP000737171"/>
    </source>
</evidence>
<evidence type="ECO:0000256" key="1">
    <source>
        <dbReference type="ARBA" id="ARBA00001965"/>
    </source>
</evidence>
<dbReference type="Pfam" id="PF04444">
    <property type="entry name" value="Dioxygenase_N"/>
    <property type="match status" value="1"/>
</dbReference>
<comment type="cofactor">
    <cofactor evidence="1">
        <name>Fe(3+)</name>
        <dbReference type="ChEBI" id="CHEBI:29034"/>
    </cofactor>
</comment>
<comment type="caution">
    <text evidence="9">The sequence shown here is derived from an EMBL/GenBank/DDBJ whole genome shotgun (WGS) entry which is preliminary data.</text>
</comment>
<name>A0ABX2EFY7_9BURK</name>
<dbReference type="RefSeq" id="WP_173122643.1">
    <property type="nucleotide sequence ID" value="NZ_JABRWJ010000003.1"/>
</dbReference>
<keyword evidence="10" id="KW-1185">Reference proteome</keyword>
<keyword evidence="4" id="KW-0223">Dioxygenase</keyword>
<accession>A0ABX2EFY7</accession>
<dbReference type="PANTHER" id="PTHR33711:SF7">
    <property type="entry name" value="INTRADIOL RING-CLEAVAGE DIOXYGENASES DOMAIN-CONTAINING PROTEIN-RELATED"/>
    <property type="match status" value="1"/>
</dbReference>
<dbReference type="InterPro" id="IPR015889">
    <property type="entry name" value="Intradiol_dOase_core"/>
</dbReference>
<evidence type="ECO:0000256" key="2">
    <source>
        <dbReference type="ARBA" id="ARBA00007825"/>
    </source>
</evidence>
<gene>
    <name evidence="9" type="ORF">HLB44_11105</name>
</gene>
<protein>
    <submittedName>
        <fullName evidence="9">Hydroxyquinol 1,2-dioxygenase</fullName>
    </submittedName>
</protein>
<keyword evidence="5" id="KW-0560">Oxidoreductase</keyword>
<feature type="domain" description="Catechol dioxygenase N-terminal" evidence="8">
    <location>
        <begin position="22"/>
        <end position="94"/>
    </location>
</feature>
<evidence type="ECO:0000256" key="6">
    <source>
        <dbReference type="ARBA" id="ARBA00023004"/>
    </source>
</evidence>
<comment type="similarity">
    <text evidence="2">Belongs to the intradiol ring-cleavage dioxygenase family.</text>
</comment>
<evidence type="ECO:0000256" key="4">
    <source>
        <dbReference type="ARBA" id="ARBA00022964"/>
    </source>
</evidence>
<dbReference type="EMBL" id="JABRWJ010000003">
    <property type="protein sequence ID" value="NRF67534.1"/>
    <property type="molecule type" value="Genomic_DNA"/>
</dbReference>
<organism evidence="9 10">
    <name type="scientific">Pseudaquabacterium terrae</name>
    <dbReference type="NCBI Taxonomy" id="2732868"/>
    <lineage>
        <taxon>Bacteria</taxon>
        <taxon>Pseudomonadati</taxon>
        <taxon>Pseudomonadota</taxon>
        <taxon>Betaproteobacteria</taxon>
        <taxon>Burkholderiales</taxon>
        <taxon>Sphaerotilaceae</taxon>
        <taxon>Pseudaquabacterium</taxon>
    </lineage>
</organism>
<evidence type="ECO:0000256" key="3">
    <source>
        <dbReference type="ARBA" id="ARBA00022723"/>
    </source>
</evidence>
<dbReference type="PANTHER" id="PTHR33711">
    <property type="entry name" value="DIOXYGENASE, PUTATIVE (AFU_ORTHOLOGUE AFUA_2G02910)-RELATED"/>
    <property type="match status" value="1"/>
</dbReference>
<evidence type="ECO:0000256" key="5">
    <source>
        <dbReference type="ARBA" id="ARBA00023002"/>
    </source>
</evidence>
<reference evidence="9 10" key="1">
    <citation type="submission" date="2020-05" db="EMBL/GenBank/DDBJ databases">
        <title>Aquincola sp. isolate from soil.</title>
        <authorList>
            <person name="Han J."/>
            <person name="Kim D.-U."/>
        </authorList>
    </citation>
    <scope>NUCLEOTIDE SEQUENCE [LARGE SCALE GENOMIC DNA]</scope>
    <source>
        <strain evidence="9 10">S2</strain>
    </source>
</reference>
<sequence>MQDKQITDVTAAVLRTLEGCTDPRYKQVMTAVVQHLHALVKEVDLQPAEWMAALQFLTRTGQACTAQRQEFILLSDTLGVSMVVVGLEQARRSAKALADREASAMPTEATVQGPFYWEGSPVLPLGADIGAGMPGEPAFYSGTVSDTRGRPIANCCLDIWSGDGEGVYDMQIEGEAGKRLRARFHTDAAGRYHFWSIKPTFYPVPQDGPVGDMLRLMGRHPNRPGHIHAMVYAEGYVPVTTHLFPTDSPFLDSDVVFGVRNSLIVPFEKHAPGTAPDGRAMDRPYHSARFDFHLAPAA</sequence>
<evidence type="ECO:0000259" key="7">
    <source>
        <dbReference type="Pfam" id="PF00775"/>
    </source>
</evidence>
<evidence type="ECO:0000259" key="8">
    <source>
        <dbReference type="Pfam" id="PF04444"/>
    </source>
</evidence>
<dbReference type="InterPro" id="IPR007535">
    <property type="entry name" value="Catechol_dOase_N"/>
</dbReference>
<evidence type="ECO:0000313" key="9">
    <source>
        <dbReference type="EMBL" id="NRF67534.1"/>
    </source>
</evidence>
<dbReference type="Proteomes" id="UP000737171">
    <property type="component" value="Unassembled WGS sequence"/>
</dbReference>
<keyword evidence="3" id="KW-0479">Metal-binding</keyword>
<dbReference type="InterPro" id="IPR000627">
    <property type="entry name" value="Intradiol_dOase_C"/>
</dbReference>